<feature type="domain" description="Myb-like" evidence="6">
    <location>
        <begin position="390"/>
        <end position="440"/>
    </location>
</feature>
<dbReference type="KEGG" id="tca:103314054"/>
<keyword evidence="9" id="KW-1185">Reference proteome</keyword>
<dbReference type="STRING" id="7070.D7EJW7"/>
<dbReference type="OrthoDB" id="2143914at2759"/>
<protein>
    <submittedName>
        <fullName evidence="8">Uncharacterized protein</fullName>
    </submittedName>
</protein>
<dbReference type="HOGENOM" id="CLU_335971_0_0_1"/>
<dbReference type="GO" id="GO:0001006">
    <property type="term" value="F:RNA polymerase III type 3 promoter sequence-specific DNA binding"/>
    <property type="evidence" value="ECO:0000318"/>
    <property type="project" value="GO_Central"/>
</dbReference>
<dbReference type="eggNOG" id="KOG0049">
    <property type="taxonomic scope" value="Eukaryota"/>
</dbReference>
<dbReference type="PANTHER" id="PTHR46621">
    <property type="entry name" value="SNRNA-ACTIVATING PROTEIN COMPLEX SUBUNIT 4"/>
    <property type="match status" value="1"/>
</dbReference>
<evidence type="ECO:0000256" key="4">
    <source>
        <dbReference type="ARBA" id="ARBA00023163"/>
    </source>
</evidence>
<evidence type="ECO:0000259" key="6">
    <source>
        <dbReference type="PROSITE" id="PS50090"/>
    </source>
</evidence>
<dbReference type="GO" id="GO:0042796">
    <property type="term" value="P:snRNA transcription by RNA polymerase III"/>
    <property type="evidence" value="ECO:0000318"/>
    <property type="project" value="GO_Central"/>
</dbReference>
<evidence type="ECO:0000256" key="5">
    <source>
        <dbReference type="ARBA" id="ARBA00023242"/>
    </source>
</evidence>
<feature type="domain" description="HTH myb-type" evidence="7">
    <location>
        <begin position="390"/>
        <end position="444"/>
    </location>
</feature>
<gene>
    <name evidence="8" type="primary">AUGUSTUS-3.0.2_04408</name>
    <name evidence="8" type="ORF">TcasGA2_TC004408</name>
</gene>
<dbReference type="EMBL" id="KQ971327">
    <property type="protein sequence ID" value="EFA12894.2"/>
    <property type="molecule type" value="Genomic_DNA"/>
</dbReference>
<feature type="domain" description="Myb-like" evidence="6">
    <location>
        <begin position="441"/>
        <end position="491"/>
    </location>
</feature>
<dbReference type="OMA" id="NENINWY"/>
<dbReference type="PANTHER" id="PTHR46621:SF1">
    <property type="entry name" value="SNRNA-ACTIVATING PROTEIN COMPLEX SUBUNIT 4"/>
    <property type="match status" value="1"/>
</dbReference>
<reference evidence="8 9" key="2">
    <citation type="journal article" date="2010" name="Nucleic Acids Res.">
        <title>BeetleBase in 2010: revisions to provide comprehensive genomic information for Tribolium castaneum.</title>
        <authorList>
            <person name="Kim H.S."/>
            <person name="Murphy T."/>
            <person name="Xia J."/>
            <person name="Caragea D."/>
            <person name="Park Y."/>
            <person name="Beeman R.W."/>
            <person name="Lorenzen M.D."/>
            <person name="Butcher S."/>
            <person name="Manak J.R."/>
            <person name="Brown S.J."/>
        </authorList>
    </citation>
    <scope>GENOME REANNOTATION</scope>
    <source>
        <strain evidence="8 9">Georgia GA2</strain>
    </source>
</reference>
<dbReference type="InParanoid" id="D7EJW7"/>
<keyword evidence="5" id="KW-0539">Nucleus</keyword>
<dbReference type="GO" id="GO:0019185">
    <property type="term" value="C:snRNA-activating protein complex"/>
    <property type="evidence" value="ECO:0000318"/>
    <property type="project" value="GO_Central"/>
</dbReference>
<organism evidence="8 9">
    <name type="scientific">Tribolium castaneum</name>
    <name type="common">Red flour beetle</name>
    <dbReference type="NCBI Taxonomy" id="7070"/>
    <lineage>
        <taxon>Eukaryota</taxon>
        <taxon>Metazoa</taxon>
        <taxon>Ecdysozoa</taxon>
        <taxon>Arthropoda</taxon>
        <taxon>Hexapoda</taxon>
        <taxon>Insecta</taxon>
        <taxon>Pterygota</taxon>
        <taxon>Neoptera</taxon>
        <taxon>Endopterygota</taxon>
        <taxon>Coleoptera</taxon>
        <taxon>Polyphaga</taxon>
        <taxon>Cucujiformia</taxon>
        <taxon>Tenebrionidae</taxon>
        <taxon>Tenebrionidae incertae sedis</taxon>
        <taxon>Tribolium</taxon>
    </lineage>
</organism>
<dbReference type="InterPro" id="IPR017930">
    <property type="entry name" value="Myb_dom"/>
</dbReference>
<dbReference type="InterPro" id="IPR051575">
    <property type="entry name" value="Myb-like_DNA-bd"/>
</dbReference>
<evidence type="ECO:0000256" key="2">
    <source>
        <dbReference type="ARBA" id="ARBA00023015"/>
    </source>
</evidence>
<sequence>MEDEQDLKKMNDFIKNQKSFQQSFQVEFQDFVDFKQDDTSDLEFEEELREEKVNYQLEEPTSGQLPSLTLTEDEKQVIDSCTDPELKRLLVLNRSRNIQLLKLQKKVQDLLQQCEVELCDKNNILKNSEPKQGLHQTYIWKLAAPYFKDRKFFPSPLNEEAVKKRARNELSVYDLVPSPQWTPIEFDRLYNAVRCNYNISRQMEIMSKINALKAKVSEGEDESKIEEIVHLKEELERVKNDEKIPPLNSNENINWYKVSETFLKDKHTPLECQSVWHTLIHPQINKSDWSDEENKKLETIAKRHSYQNWDLIASELDNSRTGFTTCLHYFSKLCDKFKKSKFTPGEDAFLLEVVDSYKIGNFIPWNKVVCHFDNRSRHQLYHRYTYFLSQNHVKKGKFSEAEDILLIILVNKFGRNFKKCAEFMPHRSQIQLKSRYNSNLQRSIKKGTFTTEDDEIIYEYAQEHGEKNWGGLTDRLKRCSAQIRQRYKLIKTFLHENPDSEIRDIPKRKHRFNEVSEDQYSFLNFIAEQYKGSDEIPTLSMIEESLQAEHKHSEAKNDRTESKFKNVDTLLTDLFRNTGTTSHKFVSESSLADATENAAEILTTLGVKLDIPKDLQLKSRLDNIDLEILERLSKKNDSVPTVSGLVPPNLCTLVGLRRLIIQNKEYKQQIKGRKTKLAWPMEQNLLKLSESARAEVLHHRELFAKRFDTLFDWSAVLSLEKPNQFDIPKKRASLQPNDGTVKRRKIHVTDLAKISKDSSQLRLVDKSVIERLMKTRNNVNIIRIETMTGPDGRVKPVLAQANGAVATSSGEEVGHEDVQDVEKLNVVLKSMKSEAVSESGSEFQAIKGDVQLLKQILQYEKVKVKAEPDG</sequence>
<keyword evidence="4" id="KW-0804">Transcription</keyword>
<comment type="subcellular location">
    <subcellularLocation>
        <location evidence="1">Nucleus</location>
    </subcellularLocation>
</comment>
<dbReference type="GO" id="GO:0005634">
    <property type="term" value="C:nucleus"/>
    <property type="evidence" value="ECO:0007669"/>
    <property type="project" value="UniProtKB-SubCell"/>
</dbReference>
<accession>D7EJW7</accession>
<dbReference type="CDD" id="cd00167">
    <property type="entry name" value="SANT"/>
    <property type="match status" value="2"/>
</dbReference>
<evidence type="ECO:0000313" key="8">
    <source>
        <dbReference type="EMBL" id="EFA12894.2"/>
    </source>
</evidence>
<dbReference type="SUPFAM" id="SSF46689">
    <property type="entry name" value="Homeodomain-like"/>
    <property type="match status" value="3"/>
</dbReference>
<dbReference type="Gene3D" id="1.10.10.60">
    <property type="entry name" value="Homeodomain-like"/>
    <property type="match status" value="4"/>
</dbReference>
<dbReference type="InterPro" id="IPR001005">
    <property type="entry name" value="SANT/Myb"/>
</dbReference>
<reference evidence="8 9" key="1">
    <citation type="journal article" date="2008" name="Nature">
        <title>The genome of the model beetle and pest Tribolium castaneum.</title>
        <authorList>
            <consortium name="Tribolium Genome Sequencing Consortium"/>
            <person name="Richards S."/>
            <person name="Gibbs R.A."/>
            <person name="Weinstock G.M."/>
            <person name="Brown S.J."/>
            <person name="Denell R."/>
            <person name="Beeman R.W."/>
            <person name="Gibbs R."/>
            <person name="Beeman R.W."/>
            <person name="Brown S.J."/>
            <person name="Bucher G."/>
            <person name="Friedrich M."/>
            <person name="Grimmelikhuijzen C.J."/>
            <person name="Klingler M."/>
            <person name="Lorenzen M."/>
            <person name="Richards S."/>
            <person name="Roth S."/>
            <person name="Schroder R."/>
            <person name="Tautz D."/>
            <person name="Zdobnov E.M."/>
            <person name="Muzny D."/>
            <person name="Gibbs R.A."/>
            <person name="Weinstock G.M."/>
            <person name="Attaway T."/>
            <person name="Bell S."/>
            <person name="Buhay C.J."/>
            <person name="Chandrabose M.N."/>
            <person name="Chavez D."/>
            <person name="Clerk-Blankenburg K.P."/>
            <person name="Cree A."/>
            <person name="Dao M."/>
            <person name="Davis C."/>
            <person name="Chacko J."/>
            <person name="Dinh H."/>
            <person name="Dugan-Rocha S."/>
            <person name="Fowler G."/>
            <person name="Garner T.T."/>
            <person name="Garnes J."/>
            <person name="Gnirke A."/>
            <person name="Hawes A."/>
            <person name="Hernandez J."/>
            <person name="Hines S."/>
            <person name="Holder M."/>
            <person name="Hume J."/>
            <person name="Jhangiani S.N."/>
            <person name="Joshi V."/>
            <person name="Khan Z.M."/>
            <person name="Jackson L."/>
            <person name="Kovar C."/>
            <person name="Kowis A."/>
            <person name="Lee S."/>
            <person name="Lewis L.R."/>
            <person name="Margolis J."/>
            <person name="Morgan M."/>
            <person name="Nazareth L.V."/>
            <person name="Nguyen N."/>
            <person name="Okwuonu G."/>
            <person name="Parker D."/>
            <person name="Richards S."/>
            <person name="Ruiz S.J."/>
            <person name="Santibanez J."/>
            <person name="Savard J."/>
            <person name="Scherer S.E."/>
            <person name="Schneider B."/>
            <person name="Sodergren E."/>
            <person name="Tautz D."/>
            <person name="Vattahil S."/>
            <person name="Villasana D."/>
            <person name="White C.S."/>
            <person name="Wright R."/>
            <person name="Park Y."/>
            <person name="Beeman R.W."/>
            <person name="Lord J."/>
            <person name="Oppert B."/>
            <person name="Lorenzen M."/>
            <person name="Brown S."/>
            <person name="Wang L."/>
            <person name="Savard J."/>
            <person name="Tautz D."/>
            <person name="Richards S."/>
            <person name="Weinstock G."/>
            <person name="Gibbs R.A."/>
            <person name="Liu Y."/>
            <person name="Worley K."/>
            <person name="Weinstock G."/>
            <person name="Elsik C.G."/>
            <person name="Reese J.T."/>
            <person name="Elhaik E."/>
            <person name="Landan G."/>
            <person name="Graur D."/>
            <person name="Arensburger P."/>
            <person name="Atkinson P."/>
            <person name="Beeman R.W."/>
            <person name="Beidler J."/>
            <person name="Brown S.J."/>
            <person name="Demuth J.P."/>
            <person name="Drury D.W."/>
            <person name="Du Y.Z."/>
            <person name="Fujiwara H."/>
            <person name="Lorenzen M."/>
            <person name="Maselli V."/>
            <person name="Osanai M."/>
            <person name="Park Y."/>
            <person name="Robertson H.M."/>
            <person name="Tu Z."/>
            <person name="Wang J.J."/>
            <person name="Wang S."/>
            <person name="Richards S."/>
            <person name="Song H."/>
            <person name="Zhang L."/>
            <person name="Sodergren E."/>
            <person name="Werner D."/>
            <person name="Stanke M."/>
            <person name="Morgenstern B."/>
            <person name="Solovyev V."/>
            <person name="Kosarev P."/>
            <person name="Brown G."/>
            <person name="Chen H.C."/>
            <person name="Ermolaeva O."/>
            <person name="Hlavina W."/>
            <person name="Kapustin Y."/>
            <person name="Kiryutin B."/>
            <person name="Kitts P."/>
            <person name="Maglott D."/>
            <person name="Pruitt K."/>
            <person name="Sapojnikov V."/>
            <person name="Souvorov A."/>
            <person name="Mackey A.J."/>
            <person name="Waterhouse R.M."/>
            <person name="Wyder S."/>
            <person name="Zdobnov E.M."/>
            <person name="Zdobnov E.M."/>
            <person name="Wyder S."/>
            <person name="Kriventseva E.V."/>
            <person name="Kadowaki T."/>
            <person name="Bork P."/>
            <person name="Aranda M."/>
            <person name="Bao R."/>
            <person name="Beermann A."/>
            <person name="Berns N."/>
            <person name="Bolognesi R."/>
            <person name="Bonneton F."/>
            <person name="Bopp D."/>
            <person name="Brown S.J."/>
            <person name="Bucher G."/>
            <person name="Butts T."/>
            <person name="Chaumot A."/>
            <person name="Denell R.E."/>
            <person name="Ferrier D.E."/>
            <person name="Friedrich M."/>
            <person name="Gordon C.M."/>
            <person name="Jindra M."/>
            <person name="Klingler M."/>
            <person name="Lan Q."/>
            <person name="Lattorff H.M."/>
            <person name="Laudet V."/>
            <person name="von Levetsow C."/>
            <person name="Liu Z."/>
            <person name="Lutz R."/>
            <person name="Lynch J.A."/>
            <person name="da Fonseca R.N."/>
            <person name="Posnien N."/>
            <person name="Reuter R."/>
            <person name="Roth S."/>
            <person name="Savard J."/>
            <person name="Schinko J.B."/>
            <person name="Schmitt C."/>
            <person name="Schoppmeier M."/>
            <person name="Schroder R."/>
            <person name="Shippy T.D."/>
            <person name="Simonnet F."/>
            <person name="Marques-Souza H."/>
            <person name="Tautz D."/>
            <person name="Tomoyasu Y."/>
            <person name="Trauner J."/>
            <person name="Van der Zee M."/>
            <person name="Vervoort M."/>
            <person name="Wittkopp N."/>
            <person name="Wimmer E.A."/>
            <person name="Yang X."/>
            <person name="Jones A.K."/>
            <person name="Sattelle D.B."/>
            <person name="Ebert P.R."/>
            <person name="Nelson D."/>
            <person name="Scott J.G."/>
            <person name="Beeman R.W."/>
            <person name="Muthukrishnan S."/>
            <person name="Kramer K.J."/>
            <person name="Arakane Y."/>
            <person name="Beeman R.W."/>
            <person name="Zhu Q."/>
            <person name="Hogenkamp D."/>
            <person name="Dixit R."/>
            <person name="Oppert B."/>
            <person name="Jiang H."/>
            <person name="Zou Z."/>
            <person name="Marshall J."/>
            <person name="Elpidina E."/>
            <person name="Vinokurov K."/>
            <person name="Oppert C."/>
            <person name="Zou Z."/>
            <person name="Evans J."/>
            <person name="Lu Z."/>
            <person name="Zhao P."/>
            <person name="Sumathipala N."/>
            <person name="Altincicek B."/>
            <person name="Vilcinskas A."/>
            <person name="Williams M."/>
            <person name="Hultmark D."/>
            <person name="Hetru C."/>
            <person name="Jiang H."/>
            <person name="Grimmelikhuijzen C.J."/>
            <person name="Hauser F."/>
            <person name="Cazzamali G."/>
            <person name="Williamson M."/>
            <person name="Park Y."/>
            <person name="Li B."/>
            <person name="Tanaka Y."/>
            <person name="Predel R."/>
            <person name="Neupert S."/>
            <person name="Schachtner J."/>
            <person name="Verleyen P."/>
            <person name="Raible F."/>
            <person name="Bork P."/>
            <person name="Friedrich M."/>
            <person name="Walden K.K."/>
            <person name="Robertson H.M."/>
            <person name="Angeli S."/>
            <person name="Foret S."/>
            <person name="Bucher G."/>
            <person name="Schuetz S."/>
            <person name="Maleszka R."/>
            <person name="Wimmer E.A."/>
            <person name="Beeman R.W."/>
            <person name="Lorenzen M."/>
            <person name="Tomoyasu Y."/>
            <person name="Miller S.C."/>
            <person name="Grossmann D."/>
            <person name="Bucher G."/>
        </authorList>
    </citation>
    <scope>NUCLEOTIDE SEQUENCE [LARGE SCALE GENOMIC DNA]</scope>
    <source>
        <strain evidence="8 9">Georgia GA2</strain>
    </source>
</reference>
<proteinExistence type="predicted"/>
<name>D7EJW7_TRICA</name>
<evidence type="ECO:0000256" key="3">
    <source>
        <dbReference type="ARBA" id="ARBA00023125"/>
    </source>
</evidence>
<dbReference type="PROSITE" id="PS50090">
    <property type="entry name" value="MYB_LIKE"/>
    <property type="match status" value="3"/>
</dbReference>
<evidence type="ECO:0000259" key="7">
    <source>
        <dbReference type="PROSITE" id="PS51294"/>
    </source>
</evidence>
<feature type="domain" description="HTH myb-type" evidence="7">
    <location>
        <begin position="445"/>
        <end position="495"/>
    </location>
</feature>
<dbReference type="Pfam" id="PF13921">
    <property type="entry name" value="Myb_DNA-bind_6"/>
    <property type="match status" value="2"/>
</dbReference>
<keyword evidence="3" id="KW-0238">DNA-binding</keyword>
<dbReference type="InterPro" id="IPR009057">
    <property type="entry name" value="Homeodomain-like_sf"/>
</dbReference>
<feature type="domain" description="Myb-like" evidence="6">
    <location>
        <begin position="281"/>
        <end position="333"/>
    </location>
</feature>
<evidence type="ECO:0000313" key="9">
    <source>
        <dbReference type="Proteomes" id="UP000007266"/>
    </source>
</evidence>
<dbReference type="PROSITE" id="PS51294">
    <property type="entry name" value="HTH_MYB"/>
    <property type="match status" value="2"/>
</dbReference>
<dbReference type="Proteomes" id="UP000007266">
    <property type="component" value="Linkage group 3"/>
</dbReference>
<dbReference type="GO" id="GO:0042795">
    <property type="term" value="P:snRNA transcription by RNA polymerase II"/>
    <property type="evidence" value="ECO:0000318"/>
    <property type="project" value="GO_Central"/>
</dbReference>
<keyword evidence="2" id="KW-0805">Transcription regulation</keyword>
<evidence type="ECO:0000256" key="1">
    <source>
        <dbReference type="ARBA" id="ARBA00004123"/>
    </source>
</evidence>
<dbReference type="AlphaFoldDB" id="D7EJW7"/>
<dbReference type="FunCoup" id="D7EJW7">
    <property type="interactions" value="1"/>
</dbReference>
<dbReference type="SMART" id="SM00717">
    <property type="entry name" value="SANT"/>
    <property type="match status" value="5"/>
</dbReference>